<dbReference type="AlphaFoldDB" id="A0A3Q9RLY8"/>
<gene>
    <name evidence="2" type="ORF">BAOM_1230</name>
</gene>
<dbReference type="RefSeq" id="WP_164853143.1">
    <property type="nucleotide sequence ID" value="NZ_CP026095.1"/>
</dbReference>
<dbReference type="KEGG" id="pasa:BAOM_1230"/>
<evidence type="ECO:0000313" key="2">
    <source>
        <dbReference type="EMBL" id="AZV41840.1"/>
    </source>
</evidence>
<dbReference type="EMBL" id="CP026095">
    <property type="protein sequence ID" value="AZV41840.1"/>
    <property type="molecule type" value="Genomic_DNA"/>
</dbReference>
<accession>A0A3Q9RLY8</accession>
<protein>
    <submittedName>
        <fullName evidence="2">Uncharacterized protein</fullName>
    </submittedName>
</protein>
<feature type="compositionally biased region" description="Basic and acidic residues" evidence="1">
    <location>
        <begin position="23"/>
        <end position="46"/>
    </location>
</feature>
<feature type="region of interest" description="Disordered" evidence="1">
    <location>
        <begin position="1"/>
        <end position="46"/>
    </location>
</feature>
<evidence type="ECO:0000256" key="1">
    <source>
        <dbReference type="SAM" id="MobiDB-lite"/>
    </source>
</evidence>
<proteinExistence type="predicted"/>
<dbReference type="Proteomes" id="UP000283095">
    <property type="component" value="Chromosome"/>
</dbReference>
<sequence length="46" mass="5167">MKDEKNKIKYDADGNVLSPASNSKERPASLDSKRGILDEKNPDDFE</sequence>
<name>A0A3Q9RLY8_9BACI</name>
<organism evidence="2 3">
    <name type="scientific">Peribacillus asahii</name>
    <dbReference type="NCBI Taxonomy" id="228899"/>
    <lineage>
        <taxon>Bacteria</taxon>
        <taxon>Bacillati</taxon>
        <taxon>Bacillota</taxon>
        <taxon>Bacilli</taxon>
        <taxon>Bacillales</taxon>
        <taxon>Bacillaceae</taxon>
        <taxon>Peribacillus</taxon>
    </lineage>
</organism>
<reference evidence="2 3" key="1">
    <citation type="submission" date="2018-01" db="EMBL/GenBank/DDBJ databases">
        <title>Bacillus asahii Genome sequencing and assembly.</title>
        <authorList>
            <person name="Jiang H."/>
            <person name="Feng Y."/>
            <person name="Zhao F."/>
            <person name="Lin X."/>
        </authorList>
    </citation>
    <scope>NUCLEOTIDE SEQUENCE [LARGE SCALE GENOMIC DNA]</scope>
    <source>
        <strain evidence="2 3">OM18</strain>
    </source>
</reference>
<evidence type="ECO:0000313" key="3">
    <source>
        <dbReference type="Proteomes" id="UP000283095"/>
    </source>
</evidence>
<feature type="compositionally biased region" description="Basic and acidic residues" evidence="1">
    <location>
        <begin position="1"/>
        <end position="12"/>
    </location>
</feature>